<dbReference type="AlphaFoldDB" id="A0A6J4QZ17"/>
<feature type="compositionally biased region" description="Basic and acidic residues" evidence="1">
    <location>
        <begin position="209"/>
        <end position="218"/>
    </location>
</feature>
<sequence>MRDEFLIMRQGKQYVLFAGLLDEAHNRGLRGIDTELVQVPTAENGNVAVVKATVEMEDGRTFSGIGDASPENVGRNIVPHIIRMAETRAKARALRDAVNVGATALEELSDGDENVSTPTGYPPPRNLQSVPRRTVPDSDPAPSNGRAGADPENAEDAPQETPKRGGRGGSQKARKSQIDLLRTLAEELRGENGVARLESRIGKSLGELTRAEADEWIDRLTPAEGRE</sequence>
<name>A0A6J4QZ17_9ACTN</name>
<organism evidence="2">
    <name type="scientific">uncultured Rubrobacteraceae bacterium</name>
    <dbReference type="NCBI Taxonomy" id="349277"/>
    <lineage>
        <taxon>Bacteria</taxon>
        <taxon>Bacillati</taxon>
        <taxon>Actinomycetota</taxon>
        <taxon>Rubrobacteria</taxon>
        <taxon>Rubrobacterales</taxon>
        <taxon>Rubrobacteraceae</taxon>
        <taxon>environmental samples</taxon>
    </lineage>
</organism>
<gene>
    <name evidence="2" type="ORF">AVDCRST_MAG37-3208</name>
</gene>
<protein>
    <submittedName>
        <fullName evidence="2">Uncharacterized protein</fullName>
    </submittedName>
</protein>
<feature type="region of interest" description="Disordered" evidence="1">
    <location>
        <begin position="109"/>
        <end position="178"/>
    </location>
</feature>
<accession>A0A6J4QZ17</accession>
<evidence type="ECO:0000313" key="2">
    <source>
        <dbReference type="EMBL" id="CAA9457769.1"/>
    </source>
</evidence>
<dbReference type="EMBL" id="CADCVD010000165">
    <property type="protein sequence ID" value="CAA9457769.1"/>
    <property type="molecule type" value="Genomic_DNA"/>
</dbReference>
<feature type="region of interest" description="Disordered" evidence="1">
    <location>
        <begin position="203"/>
        <end position="227"/>
    </location>
</feature>
<proteinExistence type="predicted"/>
<evidence type="ECO:0000256" key="1">
    <source>
        <dbReference type="SAM" id="MobiDB-lite"/>
    </source>
</evidence>
<reference evidence="2" key="1">
    <citation type="submission" date="2020-02" db="EMBL/GenBank/DDBJ databases">
        <authorList>
            <person name="Meier V. D."/>
        </authorList>
    </citation>
    <scope>NUCLEOTIDE SEQUENCE</scope>
    <source>
        <strain evidence="2">AVDCRST_MAG37</strain>
    </source>
</reference>